<protein>
    <recommendedName>
        <fullName evidence="7">Thioredoxin reductase</fullName>
        <ecNumber evidence="7">1.8.1.9</ecNumber>
    </recommendedName>
</protein>
<dbReference type="GO" id="GO:0005737">
    <property type="term" value="C:cytoplasm"/>
    <property type="evidence" value="ECO:0007669"/>
    <property type="project" value="InterPro"/>
</dbReference>
<dbReference type="NCBIfam" id="TIGR01292">
    <property type="entry name" value="TRX_reduct"/>
    <property type="match status" value="1"/>
</dbReference>
<dbReference type="AlphaFoldDB" id="A0A6L5X8Q1"/>
<comment type="cofactor">
    <cofactor evidence="8">
        <name>FAD</name>
        <dbReference type="ChEBI" id="CHEBI:57692"/>
    </cofactor>
    <text evidence="8">Binds 1 FAD per subunit.</text>
</comment>
<comment type="similarity">
    <text evidence="1 7">Belongs to the class-II pyridine nucleotide-disulfide oxidoreductase family.</text>
</comment>
<comment type="caution">
    <text evidence="10">The sequence shown here is derived from an EMBL/GenBank/DDBJ whole genome shotgun (WGS) entry which is preliminary data.</text>
</comment>
<keyword evidence="6 7" id="KW-0676">Redox-active center</keyword>
<sequence length="310" mass="33034">MSEKHLYDMVVVGGGPAGYTTALYAARAGLDVVVLEKLSAGGQMALTTQIDNYPGFDEGVDGFELAEKMQRQAERFGSKSEFADVTGMDLTRNPYVIQTEDGEFHARTVVIATGADPRELGLPGEKALVGKGLAYCASCDGMFYKDKDVAVVGGGNTAAADALLLSRIARTVTLIHRRDTLRATKVYHEPLMKAENVNFVWNSTVTELLHNEKLTGLRLKNVQTGALSTLSCDGVFVSIGRKPSTSFVKGQLALDPGGYIIAGENTQTSVPGVFAVGDVRTKSVRQIVTAVADGAVAVHMAEEYLASLKP</sequence>
<evidence type="ECO:0000256" key="4">
    <source>
        <dbReference type="ARBA" id="ARBA00023002"/>
    </source>
</evidence>
<dbReference type="Gene3D" id="3.50.50.60">
    <property type="entry name" value="FAD/NAD(P)-binding domain"/>
    <property type="match status" value="2"/>
</dbReference>
<evidence type="ECO:0000256" key="1">
    <source>
        <dbReference type="ARBA" id="ARBA00009333"/>
    </source>
</evidence>
<evidence type="ECO:0000256" key="3">
    <source>
        <dbReference type="ARBA" id="ARBA00022827"/>
    </source>
</evidence>
<evidence type="ECO:0000259" key="9">
    <source>
        <dbReference type="Pfam" id="PF07992"/>
    </source>
</evidence>
<dbReference type="PANTHER" id="PTHR48105">
    <property type="entry name" value="THIOREDOXIN REDUCTASE 1-RELATED-RELATED"/>
    <property type="match status" value="1"/>
</dbReference>
<keyword evidence="2 7" id="KW-0285">Flavoprotein</keyword>
<dbReference type="Pfam" id="PF07992">
    <property type="entry name" value="Pyr_redox_2"/>
    <property type="match status" value="1"/>
</dbReference>
<dbReference type="GO" id="GO:0004791">
    <property type="term" value="F:thioredoxin-disulfide reductase (NADPH) activity"/>
    <property type="evidence" value="ECO:0007669"/>
    <property type="project" value="UniProtKB-UniRule"/>
</dbReference>
<name>A0A6L5X8Q1_9FIRM</name>
<dbReference type="Proteomes" id="UP000481852">
    <property type="component" value="Unassembled WGS sequence"/>
</dbReference>
<dbReference type="InterPro" id="IPR005982">
    <property type="entry name" value="Thioredox_Rdtase"/>
</dbReference>
<dbReference type="PROSITE" id="PS00573">
    <property type="entry name" value="PYRIDINE_REDOX_2"/>
    <property type="match status" value="1"/>
</dbReference>
<dbReference type="EMBL" id="VULZ01000015">
    <property type="protein sequence ID" value="MSS15748.1"/>
    <property type="molecule type" value="Genomic_DNA"/>
</dbReference>
<dbReference type="RefSeq" id="WP_154526913.1">
    <property type="nucleotide sequence ID" value="NZ_JAQYJL010000007.1"/>
</dbReference>
<evidence type="ECO:0000256" key="6">
    <source>
        <dbReference type="ARBA" id="ARBA00023284"/>
    </source>
</evidence>
<dbReference type="SUPFAM" id="SSF51905">
    <property type="entry name" value="FAD/NAD(P)-binding domain"/>
    <property type="match status" value="1"/>
</dbReference>
<dbReference type="PRINTS" id="PR00469">
    <property type="entry name" value="PNDRDTASEII"/>
</dbReference>
<keyword evidence="11" id="KW-1185">Reference proteome</keyword>
<comment type="catalytic activity">
    <reaction evidence="7">
        <text>[thioredoxin]-dithiol + NADP(+) = [thioredoxin]-disulfide + NADPH + H(+)</text>
        <dbReference type="Rhea" id="RHEA:20345"/>
        <dbReference type="Rhea" id="RHEA-COMP:10698"/>
        <dbReference type="Rhea" id="RHEA-COMP:10700"/>
        <dbReference type="ChEBI" id="CHEBI:15378"/>
        <dbReference type="ChEBI" id="CHEBI:29950"/>
        <dbReference type="ChEBI" id="CHEBI:50058"/>
        <dbReference type="ChEBI" id="CHEBI:57783"/>
        <dbReference type="ChEBI" id="CHEBI:58349"/>
        <dbReference type="EC" id="1.8.1.9"/>
    </reaction>
</comment>
<keyword evidence="8" id="KW-0521">NADP</keyword>
<keyword evidence="4 7" id="KW-0560">Oxidoreductase</keyword>
<evidence type="ECO:0000256" key="5">
    <source>
        <dbReference type="ARBA" id="ARBA00023157"/>
    </source>
</evidence>
<evidence type="ECO:0000256" key="2">
    <source>
        <dbReference type="ARBA" id="ARBA00022630"/>
    </source>
</evidence>
<feature type="domain" description="FAD/NAD(P)-binding" evidence="9">
    <location>
        <begin position="7"/>
        <end position="294"/>
    </location>
</feature>
<proteinExistence type="inferred from homology"/>
<dbReference type="InterPro" id="IPR008255">
    <property type="entry name" value="Pyr_nucl-diS_OxRdtase_2_AS"/>
</dbReference>
<evidence type="ECO:0000256" key="7">
    <source>
        <dbReference type="RuleBase" id="RU003880"/>
    </source>
</evidence>
<dbReference type="PRINTS" id="PR00368">
    <property type="entry name" value="FADPNR"/>
</dbReference>
<keyword evidence="3 7" id="KW-0274">FAD</keyword>
<dbReference type="InterPro" id="IPR036188">
    <property type="entry name" value="FAD/NAD-bd_sf"/>
</dbReference>
<evidence type="ECO:0000313" key="11">
    <source>
        <dbReference type="Proteomes" id="UP000481852"/>
    </source>
</evidence>
<evidence type="ECO:0000256" key="8">
    <source>
        <dbReference type="RuleBase" id="RU003881"/>
    </source>
</evidence>
<dbReference type="InterPro" id="IPR050097">
    <property type="entry name" value="Ferredoxin-NADP_redctase_2"/>
</dbReference>
<reference evidence="10 11" key="1">
    <citation type="submission" date="2019-08" db="EMBL/GenBank/DDBJ databases">
        <title>In-depth cultivation of the pig gut microbiome towards novel bacterial diversity and tailored functional studies.</title>
        <authorList>
            <person name="Wylensek D."/>
            <person name="Hitch T.C.A."/>
            <person name="Clavel T."/>
        </authorList>
    </citation>
    <scope>NUCLEOTIDE SEQUENCE [LARGE SCALE GENOMIC DNA]</scope>
    <source>
        <strain evidence="10 11">Oil+RF-744-WCA-WT-11</strain>
    </source>
</reference>
<organism evidence="10 11">
    <name type="scientific">Porcincola intestinalis</name>
    <dbReference type="NCBI Taxonomy" id="2606632"/>
    <lineage>
        <taxon>Bacteria</taxon>
        <taxon>Bacillati</taxon>
        <taxon>Bacillota</taxon>
        <taxon>Clostridia</taxon>
        <taxon>Lachnospirales</taxon>
        <taxon>Lachnospiraceae</taxon>
        <taxon>Porcincola</taxon>
    </lineage>
</organism>
<evidence type="ECO:0000313" key="10">
    <source>
        <dbReference type="EMBL" id="MSS15748.1"/>
    </source>
</evidence>
<dbReference type="GO" id="GO:0019430">
    <property type="term" value="P:removal of superoxide radicals"/>
    <property type="evidence" value="ECO:0007669"/>
    <property type="project" value="UniProtKB-UniRule"/>
</dbReference>
<accession>A0A6L5X8Q1</accession>
<keyword evidence="5" id="KW-1015">Disulfide bond</keyword>
<gene>
    <name evidence="10" type="primary">trxB</name>
    <name evidence="10" type="ORF">FYJ35_12025</name>
</gene>
<comment type="subunit">
    <text evidence="7">Homodimer.</text>
</comment>
<dbReference type="InterPro" id="IPR023753">
    <property type="entry name" value="FAD/NAD-binding_dom"/>
</dbReference>
<dbReference type="EC" id="1.8.1.9" evidence="7"/>